<protein>
    <recommendedName>
        <fullName evidence="4">CN hydrolase domain-containing protein</fullName>
    </recommendedName>
</protein>
<dbReference type="Proteomes" id="UP001163846">
    <property type="component" value="Unassembled WGS sequence"/>
</dbReference>
<evidence type="ECO:0008006" key="4">
    <source>
        <dbReference type="Google" id="ProtNLM"/>
    </source>
</evidence>
<proteinExistence type="predicted"/>
<dbReference type="EMBL" id="MU805965">
    <property type="protein sequence ID" value="KAJ3843882.1"/>
    <property type="molecule type" value="Genomic_DNA"/>
</dbReference>
<name>A0AA38UJB9_9AGAR</name>
<dbReference type="Gene3D" id="3.60.110.10">
    <property type="entry name" value="Carbon-nitrogen hydrolase"/>
    <property type="match status" value="1"/>
</dbReference>
<keyword evidence="1" id="KW-1133">Transmembrane helix</keyword>
<dbReference type="InterPro" id="IPR036526">
    <property type="entry name" value="C-N_Hydrolase_sf"/>
</dbReference>
<evidence type="ECO:0000256" key="1">
    <source>
        <dbReference type="SAM" id="Phobius"/>
    </source>
</evidence>
<feature type="transmembrane region" description="Helical" evidence="1">
    <location>
        <begin position="167"/>
        <end position="187"/>
    </location>
</feature>
<feature type="transmembrane region" description="Helical" evidence="1">
    <location>
        <begin position="231"/>
        <end position="249"/>
    </location>
</feature>
<accession>A0AA38UJB9</accession>
<evidence type="ECO:0000313" key="2">
    <source>
        <dbReference type="EMBL" id="KAJ3843882.1"/>
    </source>
</evidence>
<feature type="transmembrane region" description="Helical" evidence="1">
    <location>
        <begin position="92"/>
        <end position="114"/>
    </location>
</feature>
<feature type="transmembrane region" description="Helical" evidence="1">
    <location>
        <begin position="63"/>
        <end position="80"/>
    </location>
</feature>
<evidence type="ECO:0000313" key="3">
    <source>
        <dbReference type="Proteomes" id="UP001163846"/>
    </source>
</evidence>
<keyword evidence="1" id="KW-0472">Membrane</keyword>
<organism evidence="2 3">
    <name type="scientific">Lentinula raphanica</name>
    <dbReference type="NCBI Taxonomy" id="153919"/>
    <lineage>
        <taxon>Eukaryota</taxon>
        <taxon>Fungi</taxon>
        <taxon>Dikarya</taxon>
        <taxon>Basidiomycota</taxon>
        <taxon>Agaricomycotina</taxon>
        <taxon>Agaricomycetes</taxon>
        <taxon>Agaricomycetidae</taxon>
        <taxon>Agaricales</taxon>
        <taxon>Marasmiineae</taxon>
        <taxon>Omphalotaceae</taxon>
        <taxon>Lentinula</taxon>
    </lineage>
</organism>
<keyword evidence="3" id="KW-1185">Reference proteome</keyword>
<gene>
    <name evidence="2" type="ORF">F5878DRAFT_553219</name>
</gene>
<keyword evidence="1" id="KW-0812">Transmembrane</keyword>
<feature type="transmembrane region" description="Helical" evidence="1">
    <location>
        <begin position="20"/>
        <end position="51"/>
    </location>
</feature>
<comment type="caution">
    <text evidence="2">The sequence shown here is derived from an EMBL/GenBank/DDBJ whole genome shotgun (WGS) entry which is preliminary data.</text>
</comment>
<reference evidence="2" key="1">
    <citation type="submission" date="2022-08" db="EMBL/GenBank/DDBJ databases">
        <authorList>
            <consortium name="DOE Joint Genome Institute"/>
            <person name="Min B."/>
            <person name="Riley R."/>
            <person name="Sierra-Patev S."/>
            <person name="Naranjo-Ortiz M."/>
            <person name="Looney B."/>
            <person name="Konkel Z."/>
            <person name="Slot J.C."/>
            <person name="Sakamoto Y."/>
            <person name="Steenwyk J.L."/>
            <person name="Rokas A."/>
            <person name="Carro J."/>
            <person name="Camarero S."/>
            <person name="Ferreira P."/>
            <person name="Molpeceres G."/>
            <person name="Ruiz-Duenas F.J."/>
            <person name="Serrano A."/>
            <person name="Henrissat B."/>
            <person name="Drula E."/>
            <person name="Hughes K.W."/>
            <person name="Mata J.L."/>
            <person name="Ishikawa N.K."/>
            <person name="Vargas-Isla R."/>
            <person name="Ushijima S."/>
            <person name="Smith C.A."/>
            <person name="Ahrendt S."/>
            <person name="Andreopoulos W."/>
            <person name="He G."/>
            <person name="Labutti K."/>
            <person name="Lipzen A."/>
            <person name="Ng V."/>
            <person name="Sandor L."/>
            <person name="Barry K."/>
            <person name="Martinez A.T."/>
            <person name="Xiao Y."/>
            <person name="Gibbons J.G."/>
            <person name="Terashima K."/>
            <person name="Hibbett D.S."/>
            <person name="Grigoriev I.V."/>
        </authorList>
    </citation>
    <scope>NUCLEOTIDE SEQUENCE</scope>
    <source>
        <strain evidence="2">TFB9207</strain>
    </source>
</reference>
<dbReference type="AlphaFoldDB" id="A0AA38UJB9"/>
<sequence>MTGTTLRYAVFHVHRNKTLLLATILTSFFALTTVPSFIPFVLNLSVLLFYAHLLTNRSSKARIFMLWIVLSLVKSFHWFAPSLNALSTPFTSLLVLFIHGALTSFVTLLSVIIYARSRTRLRVHSFWTQILVFPTAWATTWYALAHISPVGYLTSWSPVSGFPAYDWLMPVFGTPIKDWLVASWAVVISRLGELWYMGEETPEEAPLLDHEPLVSNASTSTDAMIQGRLKALMALGGVLLALATPSYIWNGADLALLPRPVIGSESTPLTVGCVLPSRARLNQHNHHQLNFEDFLSESKTMNTANILLWPEGAVSFADEDERENALTEVRRVITSPKQRVGVSFEESYRDPEDTTGRGRVLKRTGLALVSKSNETQMLYFKRNLVPIAESYRLQKSDNPPPLFTFDLSMPKWLPGPAIRPISLTTSICLDFAMPDPFVDLPWSTKSSGKPQIILGPARTWDLAVGNAMWEQAKQRAMELDSMILWCDGGDGGVSGIAGHGMHEVMQVGEGSWIRTIGLKYPADENRTFYGMIKGSGGTIAILWLLLLGGYSGQWLLAAPTVGSLPQNLRGMFLRWREYRRRQTLSHDQEPNLLTFDD</sequence>
<feature type="transmembrane region" description="Helical" evidence="1">
    <location>
        <begin position="126"/>
        <end position="147"/>
    </location>
</feature>